<feature type="transmembrane region" description="Helical" evidence="10">
    <location>
        <begin position="247"/>
        <end position="269"/>
    </location>
</feature>
<evidence type="ECO:0000256" key="2">
    <source>
        <dbReference type="ARBA" id="ARBA00008537"/>
    </source>
</evidence>
<evidence type="ECO:0000256" key="1">
    <source>
        <dbReference type="ARBA" id="ARBA00004651"/>
    </source>
</evidence>
<evidence type="ECO:0000256" key="6">
    <source>
        <dbReference type="ARBA" id="ARBA00022989"/>
    </source>
</evidence>
<keyword evidence="7 10" id="KW-0472">Membrane</keyword>
<dbReference type="EMBL" id="BAAABW010000026">
    <property type="protein sequence ID" value="GAA0366369.1"/>
    <property type="molecule type" value="Genomic_DNA"/>
</dbReference>
<evidence type="ECO:0000313" key="12">
    <source>
        <dbReference type="EMBL" id="GAA0366369.1"/>
    </source>
</evidence>
<keyword evidence="8" id="KW-0046">Antibiotic resistance</keyword>
<evidence type="ECO:0000256" key="3">
    <source>
        <dbReference type="ARBA" id="ARBA00022448"/>
    </source>
</evidence>
<keyword evidence="6 10" id="KW-1133">Transmembrane helix</keyword>
<feature type="transmembrane region" description="Helical" evidence="10">
    <location>
        <begin position="26"/>
        <end position="47"/>
    </location>
</feature>
<feature type="transmembrane region" description="Helical" evidence="10">
    <location>
        <begin position="290"/>
        <end position="313"/>
    </location>
</feature>
<dbReference type="Pfam" id="PF07690">
    <property type="entry name" value="MFS_1"/>
    <property type="match status" value="1"/>
</dbReference>
<evidence type="ECO:0000256" key="9">
    <source>
        <dbReference type="SAM" id="MobiDB-lite"/>
    </source>
</evidence>
<proteinExistence type="inferred from homology"/>
<dbReference type="Proteomes" id="UP001500063">
    <property type="component" value="Unassembled WGS sequence"/>
</dbReference>
<feature type="transmembrane region" description="Helical" evidence="10">
    <location>
        <begin position="325"/>
        <end position="346"/>
    </location>
</feature>
<dbReference type="InterPro" id="IPR004638">
    <property type="entry name" value="EmrB-like"/>
</dbReference>
<keyword evidence="5 10" id="KW-0812">Transmembrane</keyword>
<dbReference type="RefSeq" id="WP_344121145.1">
    <property type="nucleotide sequence ID" value="NZ_BAAABW010000026.1"/>
</dbReference>
<organism evidence="12 13">
    <name type="scientific">Streptomyces blastmyceticus</name>
    <dbReference type="NCBI Taxonomy" id="68180"/>
    <lineage>
        <taxon>Bacteria</taxon>
        <taxon>Bacillati</taxon>
        <taxon>Actinomycetota</taxon>
        <taxon>Actinomycetes</taxon>
        <taxon>Kitasatosporales</taxon>
        <taxon>Streptomycetaceae</taxon>
        <taxon>Streptomyces</taxon>
    </lineage>
</organism>
<feature type="transmembrane region" description="Helical" evidence="10">
    <location>
        <begin position="498"/>
        <end position="519"/>
    </location>
</feature>
<dbReference type="PROSITE" id="PS50850">
    <property type="entry name" value="MFS"/>
    <property type="match status" value="1"/>
</dbReference>
<comment type="caution">
    <text evidence="12">The sequence shown here is derived from an EMBL/GenBank/DDBJ whole genome shotgun (WGS) entry which is preliminary data.</text>
</comment>
<feature type="transmembrane region" description="Helical" evidence="10">
    <location>
        <begin position="158"/>
        <end position="178"/>
    </location>
</feature>
<feature type="region of interest" description="Disordered" evidence="9">
    <location>
        <begin position="1"/>
        <end position="23"/>
    </location>
</feature>
<dbReference type="InterPro" id="IPR036259">
    <property type="entry name" value="MFS_trans_sf"/>
</dbReference>
<comment type="subcellular location">
    <subcellularLocation>
        <location evidence="1">Cell membrane</location>
        <topology evidence="1">Multi-pass membrane protein</topology>
    </subcellularLocation>
</comment>
<protein>
    <submittedName>
        <fullName evidence="12">MFS transporter</fullName>
    </submittedName>
</protein>
<dbReference type="PANTHER" id="PTHR42718">
    <property type="entry name" value="MAJOR FACILITATOR SUPERFAMILY MULTIDRUG TRANSPORTER MFSC"/>
    <property type="match status" value="1"/>
</dbReference>
<feature type="transmembrane region" description="Helical" evidence="10">
    <location>
        <begin position="125"/>
        <end position="146"/>
    </location>
</feature>
<keyword evidence="13" id="KW-1185">Reference proteome</keyword>
<name>A0ABN0XKA0_9ACTN</name>
<reference evidence="12 13" key="1">
    <citation type="journal article" date="2019" name="Int. J. Syst. Evol. Microbiol.">
        <title>The Global Catalogue of Microorganisms (GCM) 10K type strain sequencing project: providing services to taxonomists for standard genome sequencing and annotation.</title>
        <authorList>
            <consortium name="The Broad Institute Genomics Platform"/>
            <consortium name="The Broad Institute Genome Sequencing Center for Infectious Disease"/>
            <person name="Wu L."/>
            <person name="Ma J."/>
        </authorList>
    </citation>
    <scope>NUCLEOTIDE SEQUENCE [LARGE SCALE GENOMIC DNA]</scope>
    <source>
        <strain evidence="12 13">JCM 4565</strain>
    </source>
</reference>
<feature type="transmembrane region" description="Helical" evidence="10">
    <location>
        <begin position="100"/>
        <end position="119"/>
    </location>
</feature>
<dbReference type="SUPFAM" id="SSF103473">
    <property type="entry name" value="MFS general substrate transporter"/>
    <property type="match status" value="1"/>
</dbReference>
<feature type="transmembrane region" description="Helical" evidence="10">
    <location>
        <begin position="384"/>
        <end position="405"/>
    </location>
</feature>
<keyword evidence="4" id="KW-1003">Cell membrane</keyword>
<feature type="transmembrane region" description="Helical" evidence="10">
    <location>
        <begin position="353"/>
        <end position="372"/>
    </location>
</feature>
<feature type="transmembrane region" description="Helical" evidence="10">
    <location>
        <begin position="425"/>
        <end position="442"/>
    </location>
</feature>
<dbReference type="Gene3D" id="1.20.1250.20">
    <property type="entry name" value="MFS general substrate transporter like domains"/>
    <property type="match status" value="1"/>
</dbReference>
<gene>
    <name evidence="12" type="ORF">GCM10010319_50340</name>
</gene>
<feature type="transmembrane region" description="Helical" evidence="10">
    <location>
        <begin position="223"/>
        <end position="241"/>
    </location>
</feature>
<evidence type="ECO:0000256" key="8">
    <source>
        <dbReference type="ARBA" id="ARBA00023251"/>
    </source>
</evidence>
<dbReference type="Gene3D" id="1.20.1720.10">
    <property type="entry name" value="Multidrug resistance protein D"/>
    <property type="match status" value="1"/>
</dbReference>
<evidence type="ECO:0000256" key="5">
    <source>
        <dbReference type="ARBA" id="ARBA00022692"/>
    </source>
</evidence>
<accession>A0ABN0XKA0</accession>
<sequence>MTEAERPARPGTGRTQRPPQPAGDAVTLRSMAPVLVILCTGLFMVWLDTTIVNVALPDIQESLGTTFTGLQWVVNAYTLTFACFMLVAGDLGDVFGHKRVFLAGILGFTAASALCATAPNIGVLLFARGLQGASGAVIMPISLSLITAQGGTPRVRAAAVGIWSGVGSLGLAGGPLIGGLLVTHFGWASVFWVNVPIGLLAALAARRCIAAPRGHAGRRIDTVGMLLFSAGVGSLTLGLIQANDWGWTSPATLAVLALSVALLAGFTGWELRTRAPVLPLGLFRDRSFTLPNLAGMVTFFGMFGVLLFLSVHFQSFEGLSAYDTGLRFLPLTAATAVAAPVAGWVTGRYGARLPLAAGCAISALGLIALTRVPMDDGYLEYTGPFVLIGFGTTLAVTPGTIAVLAAVMENRAGMGAGIVQTSRQIGGVLGVAVLGTVVIRHFRDRLPHALAQVVLPDGDRARIVEQLSSGGRPDVSGLSPGARAAILEPAGRALADSIQTAIGIAAVCNLVAAVLVLAAMPRRAPAPLKGGTT</sequence>
<evidence type="ECO:0000256" key="10">
    <source>
        <dbReference type="SAM" id="Phobius"/>
    </source>
</evidence>
<feature type="domain" description="Major facilitator superfamily (MFS) profile" evidence="11">
    <location>
        <begin position="34"/>
        <end position="524"/>
    </location>
</feature>
<evidence type="ECO:0000313" key="13">
    <source>
        <dbReference type="Proteomes" id="UP001500063"/>
    </source>
</evidence>
<evidence type="ECO:0000259" key="11">
    <source>
        <dbReference type="PROSITE" id="PS50850"/>
    </source>
</evidence>
<keyword evidence="3" id="KW-0813">Transport</keyword>
<dbReference type="CDD" id="cd17321">
    <property type="entry name" value="MFS_MMR_MDR_like"/>
    <property type="match status" value="1"/>
</dbReference>
<dbReference type="PANTHER" id="PTHR42718:SF9">
    <property type="entry name" value="MAJOR FACILITATOR SUPERFAMILY MULTIDRUG TRANSPORTER MFSC"/>
    <property type="match status" value="1"/>
</dbReference>
<dbReference type="PRINTS" id="PR01036">
    <property type="entry name" value="TCRTETB"/>
</dbReference>
<evidence type="ECO:0000256" key="7">
    <source>
        <dbReference type="ARBA" id="ARBA00023136"/>
    </source>
</evidence>
<dbReference type="NCBIfam" id="TIGR00711">
    <property type="entry name" value="efflux_EmrB"/>
    <property type="match status" value="1"/>
</dbReference>
<dbReference type="InterPro" id="IPR011701">
    <property type="entry name" value="MFS"/>
</dbReference>
<dbReference type="InterPro" id="IPR020846">
    <property type="entry name" value="MFS_dom"/>
</dbReference>
<feature type="transmembrane region" description="Helical" evidence="10">
    <location>
        <begin position="67"/>
        <end position="88"/>
    </location>
</feature>
<comment type="similarity">
    <text evidence="2">Belongs to the major facilitator superfamily. EmrB family.</text>
</comment>
<feature type="transmembrane region" description="Helical" evidence="10">
    <location>
        <begin position="184"/>
        <end position="203"/>
    </location>
</feature>
<evidence type="ECO:0000256" key="4">
    <source>
        <dbReference type="ARBA" id="ARBA00022475"/>
    </source>
</evidence>